<reference evidence="14" key="1">
    <citation type="submission" date="2021-01" db="UniProtKB">
        <authorList>
            <consortium name="EnsemblMetazoa"/>
        </authorList>
    </citation>
    <scope>IDENTIFICATION</scope>
</reference>
<evidence type="ECO:0000256" key="5">
    <source>
        <dbReference type="ARBA" id="ARBA00022670"/>
    </source>
</evidence>
<evidence type="ECO:0000256" key="3">
    <source>
        <dbReference type="ARBA" id="ARBA00022448"/>
    </source>
</evidence>
<dbReference type="GO" id="GO:0035973">
    <property type="term" value="P:aggrephagy"/>
    <property type="evidence" value="ECO:0007669"/>
    <property type="project" value="TreeGrafter"/>
</dbReference>
<dbReference type="EC" id="3.4.22.-" evidence="11"/>
<keyword evidence="15" id="KW-1185">Reference proteome</keyword>
<proteinExistence type="inferred from homology"/>
<comment type="catalytic activity">
    <reaction evidence="10">
        <text>[protein]-C-terminal L-amino acid-glycyl-phosphatidylethanolamide + H2O = [protein]-C-terminal L-amino acid-glycine + a 1,2-diacyl-sn-glycero-3-phosphoethanolamine</text>
        <dbReference type="Rhea" id="RHEA:67548"/>
        <dbReference type="Rhea" id="RHEA-COMP:17323"/>
        <dbReference type="Rhea" id="RHEA-COMP:17324"/>
        <dbReference type="ChEBI" id="CHEBI:15377"/>
        <dbReference type="ChEBI" id="CHEBI:64612"/>
        <dbReference type="ChEBI" id="CHEBI:172940"/>
        <dbReference type="ChEBI" id="CHEBI:172941"/>
    </reaction>
    <physiologicalReaction direction="left-to-right" evidence="10">
        <dbReference type="Rhea" id="RHEA:67549"/>
    </physiologicalReaction>
</comment>
<feature type="region of interest" description="Disordered" evidence="12">
    <location>
        <begin position="124"/>
        <end position="149"/>
    </location>
</feature>
<keyword evidence="3" id="KW-0813">Transport</keyword>
<keyword evidence="5 11" id="KW-0645">Protease</keyword>
<evidence type="ECO:0000259" key="13">
    <source>
        <dbReference type="Pfam" id="PF03416"/>
    </source>
</evidence>
<dbReference type="InterPro" id="IPR046792">
    <property type="entry name" value="Peptidase_C54_cat"/>
</dbReference>
<evidence type="ECO:0000256" key="11">
    <source>
        <dbReference type="RuleBase" id="RU363115"/>
    </source>
</evidence>
<dbReference type="PANTHER" id="PTHR22624">
    <property type="entry name" value="CYSTEINE PROTEASE ATG4"/>
    <property type="match status" value="1"/>
</dbReference>
<evidence type="ECO:0000256" key="12">
    <source>
        <dbReference type="SAM" id="MobiDB-lite"/>
    </source>
</evidence>
<keyword evidence="7" id="KW-0788">Thiol protease</keyword>
<comment type="function">
    <text evidence="11">Cysteine protease that plays a key role in autophagy by mediating both proteolytic activation and delipidation of ATG8 family proteins.</text>
</comment>
<organism evidence="14 15">
    <name type="scientific">Clytia hemisphaerica</name>
    <dbReference type="NCBI Taxonomy" id="252671"/>
    <lineage>
        <taxon>Eukaryota</taxon>
        <taxon>Metazoa</taxon>
        <taxon>Cnidaria</taxon>
        <taxon>Hydrozoa</taxon>
        <taxon>Hydroidolina</taxon>
        <taxon>Leptothecata</taxon>
        <taxon>Obeliida</taxon>
        <taxon>Clytiidae</taxon>
        <taxon>Clytia</taxon>
    </lineage>
</organism>
<dbReference type="GO" id="GO:0019786">
    <property type="term" value="F:protein-phosphatidylethanolamide deconjugating activity"/>
    <property type="evidence" value="ECO:0007669"/>
    <property type="project" value="InterPro"/>
</dbReference>
<feature type="domain" description="Peptidase C54 catalytic" evidence="13">
    <location>
        <begin position="2"/>
        <end position="55"/>
    </location>
</feature>
<keyword evidence="4 11" id="KW-0963">Cytoplasm</keyword>
<sequence length="149" mass="17095">LHYLQDKVDMSTRDFPVDSFHCQYPKKMSFEKMDPSCAIGFYCRTRADFENFCQEAKQVSPPPKQRIEYPMFIFDEGSNPSNVDFDFVDNSITQGIATVTLNTASNSGQEKDKKKLKKLLKLKRKSKSKEGVGEEGTEEETVEEYVLVD</sequence>
<dbReference type="InterPro" id="IPR038765">
    <property type="entry name" value="Papain-like_cys_pep_sf"/>
</dbReference>
<evidence type="ECO:0000256" key="4">
    <source>
        <dbReference type="ARBA" id="ARBA00022490"/>
    </source>
</evidence>
<feature type="compositionally biased region" description="Acidic residues" evidence="12">
    <location>
        <begin position="133"/>
        <end position="143"/>
    </location>
</feature>
<dbReference type="SUPFAM" id="SSF54001">
    <property type="entry name" value="Cysteine proteinases"/>
    <property type="match status" value="1"/>
</dbReference>
<dbReference type="Pfam" id="PF03416">
    <property type="entry name" value="Peptidase_C54"/>
    <property type="match status" value="1"/>
</dbReference>
<dbReference type="InterPro" id="IPR005078">
    <property type="entry name" value="Peptidase_C54"/>
</dbReference>
<dbReference type="EnsemblMetazoa" id="CLYHEMT016405.3">
    <property type="protein sequence ID" value="CLYHEMP016405.3"/>
    <property type="gene ID" value="CLYHEMG016405"/>
</dbReference>
<dbReference type="PANTHER" id="PTHR22624:SF52">
    <property type="entry name" value="CYSTEINE PROTEASE"/>
    <property type="match status" value="1"/>
</dbReference>
<dbReference type="GO" id="GO:0015031">
    <property type="term" value="P:protein transport"/>
    <property type="evidence" value="ECO:0007669"/>
    <property type="project" value="UniProtKB-KW"/>
</dbReference>
<dbReference type="Proteomes" id="UP000594262">
    <property type="component" value="Unplaced"/>
</dbReference>
<dbReference type="GO" id="GO:0004197">
    <property type="term" value="F:cysteine-type endopeptidase activity"/>
    <property type="evidence" value="ECO:0007669"/>
    <property type="project" value="TreeGrafter"/>
</dbReference>
<evidence type="ECO:0000256" key="7">
    <source>
        <dbReference type="ARBA" id="ARBA00022807"/>
    </source>
</evidence>
<evidence type="ECO:0000256" key="9">
    <source>
        <dbReference type="ARBA" id="ARBA00023006"/>
    </source>
</evidence>
<evidence type="ECO:0000256" key="10">
    <source>
        <dbReference type="ARBA" id="ARBA00029362"/>
    </source>
</evidence>
<evidence type="ECO:0000256" key="6">
    <source>
        <dbReference type="ARBA" id="ARBA00022801"/>
    </source>
</evidence>
<dbReference type="GO" id="GO:0034727">
    <property type="term" value="P:piecemeal microautophagy of the nucleus"/>
    <property type="evidence" value="ECO:0007669"/>
    <property type="project" value="TreeGrafter"/>
</dbReference>
<keyword evidence="8 11" id="KW-0653">Protein transport</keyword>
<dbReference type="GO" id="GO:0000045">
    <property type="term" value="P:autophagosome assembly"/>
    <property type="evidence" value="ECO:0007669"/>
    <property type="project" value="TreeGrafter"/>
</dbReference>
<dbReference type="GO" id="GO:0005737">
    <property type="term" value="C:cytoplasm"/>
    <property type="evidence" value="ECO:0007669"/>
    <property type="project" value="UniProtKB-SubCell"/>
</dbReference>
<evidence type="ECO:0000313" key="15">
    <source>
        <dbReference type="Proteomes" id="UP000594262"/>
    </source>
</evidence>
<name>A0A7M5X1Q8_9CNID</name>
<dbReference type="OrthoDB" id="2960936at2759"/>
<dbReference type="GO" id="GO:0016485">
    <property type="term" value="P:protein processing"/>
    <property type="evidence" value="ECO:0007669"/>
    <property type="project" value="TreeGrafter"/>
</dbReference>
<comment type="subcellular location">
    <subcellularLocation>
        <location evidence="1 11">Cytoplasm</location>
    </subcellularLocation>
</comment>
<evidence type="ECO:0000256" key="2">
    <source>
        <dbReference type="ARBA" id="ARBA00010958"/>
    </source>
</evidence>
<evidence type="ECO:0000256" key="8">
    <source>
        <dbReference type="ARBA" id="ARBA00022927"/>
    </source>
</evidence>
<accession>A0A7M5X1Q8</accession>
<comment type="similarity">
    <text evidence="2 11">Belongs to the peptidase C54 family.</text>
</comment>
<dbReference type="GO" id="GO:0000423">
    <property type="term" value="P:mitophagy"/>
    <property type="evidence" value="ECO:0007669"/>
    <property type="project" value="TreeGrafter"/>
</dbReference>
<dbReference type="AlphaFoldDB" id="A0A7M5X1Q8"/>
<keyword evidence="6 11" id="KW-0378">Hydrolase</keyword>
<evidence type="ECO:0000256" key="1">
    <source>
        <dbReference type="ARBA" id="ARBA00004496"/>
    </source>
</evidence>
<evidence type="ECO:0000313" key="14">
    <source>
        <dbReference type="EnsemblMetazoa" id="CLYHEMP016405.3"/>
    </source>
</evidence>
<protein>
    <recommendedName>
        <fullName evidence="11">Cysteine protease</fullName>
        <ecNumber evidence="11">3.4.22.-</ecNumber>
    </recommendedName>
</protein>
<keyword evidence="9 11" id="KW-0072">Autophagy</keyword>